<dbReference type="RefSeq" id="WP_327600433.1">
    <property type="nucleotide sequence ID" value="NZ_JAYXHS010000003.1"/>
</dbReference>
<evidence type="ECO:0000256" key="1">
    <source>
        <dbReference type="SAM" id="SignalP"/>
    </source>
</evidence>
<reference evidence="2 3" key="1">
    <citation type="submission" date="2024-01" db="EMBL/GenBank/DDBJ databases">
        <title>Uliginosibacterium soil sp. nov.</title>
        <authorList>
            <person name="Lv Y."/>
        </authorList>
    </citation>
    <scope>NUCLEOTIDE SEQUENCE [LARGE SCALE GENOMIC DNA]</scope>
    <source>
        <strain evidence="2 3">H3</strain>
    </source>
</reference>
<evidence type="ECO:0000313" key="2">
    <source>
        <dbReference type="EMBL" id="MEC5387464.1"/>
    </source>
</evidence>
<feature type="signal peptide" evidence="1">
    <location>
        <begin position="1"/>
        <end position="18"/>
    </location>
</feature>
<keyword evidence="3" id="KW-1185">Reference proteome</keyword>
<sequence>MKVQLAALLCVASLSAHAADLSVSLQGVSSQQGKLMVALYASDDAYKKKEPLQARALPANGGRELVFKDLAPGRYAIAVFHDENGNGKLDRDGTGLPLEAYGFSRNPGTRYGPPGFADAAVSLDKENQALSISLE</sequence>
<dbReference type="Proteomes" id="UP001331561">
    <property type="component" value="Unassembled WGS sequence"/>
</dbReference>
<organism evidence="2 3">
    <name type="scientific">Uliginosibacterium silvisoli</name>
    <dbReference type="NCBI Taxonomy" id="3114758"/>
    <lineage>
        <taxon>Bacteria</taxon>
        <taxon>Pseudomonadati</taxon>
        <taxon>Pseudomonadota</taxon>
        <taxon>Betaproteobacteria</taxon>
        <taxon>Rhodocyclales</taxon>
        <taxon>Zoogloeaceae</taxon>
        <taxon>Uliginosibacterium</taxon>
    </lineage>
</organism>
<proteinExistence type="predicted"/>
<evidence type="ECO:0000313" key="3">
    <source>
        <dbReference type="Proteomes" id="UP001331561"/>
    </source>
</evidence>
<accession>A0ABU6K796</accession>
<protein>
    <submittedName>
        <fullName evidence="2">DUF2141 domain-containing protein</fullName>
    </submittedName>
</protein>
<dbReference type="InterPro" id="IPR018673">
    <property type="entry name" value="DUF2141"/>
</dbReference>
<feature type="chain" id="PRO_5045412301" evidence="1">
    <location>
        <begin position="19"/>
        <end position="135"/>
    </location>
</feature>
<dbReference type="EMBL" id="JAYXHS010000003">
    <property type="protein sequence ID" value="MEC5387464.1"/>
    <property type="molecule type" value="Genomic_DNA"/>
</dbReference>
<keyword evidence="1" id="KW-0732">Signal</keyword>
<comment type="caution">
    <text evidence="2">The sequence shown here is derived from an EMBL/GenBank/DDBJ whole genome shotgun (WGS) entry which is preliminary data.</text>
</comment>
<gene>
    <name evidence="2" type="ORF">VVD49_17165</name>
</gene>
<dbReference type="Pfam" id="PF09912">
    <property type="entry name" value="DUF2141"/>
    <property type="match status" value="1"/>
</dbReference>
<name>A0ABU6K796_9RHOO</name>